<reference evidence="1" key="1">
    <citation type="submission" date="2022-12" db="EMBL/GenBank/DDBJ databases">
        <title>Genome Sequence of Lasiodiplodia mahajangana.</title>
        <authorList>
            <person name="Buettner E."/>
        </authorList>
    </citation>
    <scope>NUCLEOTIDE SEQUENCE</scope>
    <source>
        <strain evidence="1">VT137</strain>
    </source>
</reference>
<dbReference type="EMBL" id="JAPUUL010004032">
    <property type="protein sequence ID" value="KAJ8120652.1"/>
    <property type="molecule type" value="Genomic_DNA"/>
</dbReference>
<keyword evidence="2" id="KW-1185">Reference proteome</keyword>
<organism evidence="1 2">
    <name type="scientific">Lasiodiplodia mahajangana</name>
    <dbReference type="NCBI Taxonomy" id="1108764"/>
    <lineage>
        <taxon>Eukaryota</taxon>
        <taxon>Fungi</taxon>
        <taxon>Dikarya</taxon>
        <taxon>Ascomycota</taxon>
        <taxon>Pezizomycotina</taxon>
        <taxon>Dothideomycetes</taxon>
        <taxon>Dothideomycetes incertae sedis</taxon>
        <taxon>Botryosphaeriales</taxon>
        <taxon>Botryosphaeriaceae</taxon>
        <taxon>Lasiodiplodia</taxon>
    </lineage>
</organism>
<sequence length="398" mass="45829">MGWGDKLPAGEQLAMWEEIKPSMIEALKAKQSLKAAELQDGDIICFQRVHERKLPGEVLGKIPRLGDRSSEEPKRWDRFDDAKAFYEFLCYRREIRLDPHPRCEKPDLESFVLTLSSKATYDQLAERVGEHLNVEPTHLRFFTANASTGAPKGAVRRVPNATLAQILNPQNYTQQSLQTKANSLFFEVLDMSLAELDTKKNVKVKWLSEGITKEETFDVLVSKQGHVEDLIQALVQKAQIKDENEAGRIRIYEIHNHKFFRELAPNYPVLSINDYVDVIAERIPEDEMDASEADFIKVIHFQNDPSRVHGIPFKFLLKDGEVFSETKKRLEKRTGIKGKAFEKIKFAILRRYQKPPTYINDDDILYEEGNPLEEDAMLGLDHLDRTRVTRNGAEMFLK</sequence>
<evidence type="ECO:0000313" key="1">
    <source>
        <dbReference type="EMBL" id="KAJ8120652.1"/>
    </source>
</evidence>
<accession>A0ACC2IZK4</accession>
<evidence type="ECO:0000313" key="2">
    <source>
        <dbReference type="Proteomes" id="UP001153332"/>
    </source>
</evidence>
<protein>
    <submittedName>
        <fullName evidence="1">Uncharacterized protein</fullName>
    </submittedName>
</protein>
<dbReference type="Proteomes" id="UP001153332">
    <property type="component" value="Unassembled WGS sequence"/>
</dbReference>
<gene>
    <name evidence="1" type="ORF">O1611_g10313</name>
</gene>
<proteinExistence type="predicted"/>
<name>A0ACC2IZK4_9PEZI</name>
<comment type="caution">
    <text evidence="1">The sequence shown here is derived from an EMBL/GenBank/DDBJ whole genome shotgun (WGS) entry which is preliminary data.</text>
</comment>